<dbReference type="OrthoDB" id="7686359at2"/>
<reference evidence="9 10" key="1">
    <citation type="submission" date="2016-03" db="EMBL/GenBank/DDBJ databases">
        <title>Draft Genome Sequence of the Strain BR 10245 (Bradyrhizobium sp.) isolated from nodules of Centrolobium paraense.</title>
        <authorList>
            <person name="Simoes-Araujo J.L.Sr."/>
            <person name="Barauna A.C."/>
            <person name="Silva K."/>
            <person name="Zilli J.E."/>
        </authorList>
    </citation>
    <scope>NUCLEOTIDE SEQUENCE [LARGE SCALE GENOMIC DNA]</scope>
    <source>
        <strain evidence="9 10">BR 10245</strain>
    </source>
</reference>
<evidence type="ECO:0000313" key="10">
    <source>
        <dbReference type="Proteomes" id="UP000076959"/>
    </source>
</evidence>
<evidence type="ECO:0000259" key="7">
    <source>
        <dbReference type="Pfam" id="PF07005"/>
    </source>
</evidence>
<gene>
    <name evidence="9" type="ORF">AYJ54_32785</name>
</gene>
<comment type="similarity">
    <text evidence="1">Belongs to the four-carbon acid sugar kinase family.</text>
</comment>
<dbReference type="Pfam" id="PF17042">
    <property type="entry name" value="NBD_C"/>
    <property type="match status" value="1"/>
</dbReference>
<dbReference type="Gene3D" id="3.40.50.10840">
    <property type="entry name" value="Putative sugar-binding, N-terminal domain"/>
    <property type="match status" value="1"/>
</dbReference>
<dbReference type="Gene3D" id="3.40.980.20">
    <property type="entry name" value="Four-carbon acid sugar kinase, nucleotide binding domain"/>
    <property type="match status" value="1"/>
</dbReference>
<keyword evidence="10" id="KW-1185">Reference proteome</keyword>
<evidence type="ECO:0000256" key="4">
    <source>
        <dbReference type="ARBA" id="ARBA00022777"/>
    </source>
</evidence>
<sequence>MTLSLSLPDGPLIAFYGDDYTGSSAAMEALTFAGLPTILFLELPSPEQLATAAQFRGIGIAGTARAKDPAWMELNLPTVFDVLAGIGAPISHYKVCSTFDSAPHIGSIGRAIDLAVPRLGGAWHPLLVASPAMGRYQVFGNLFATVNGVGHRLDRHPTMSRHPVTPMDEADLGRHLARQTARRIGLVDFVAMANGEAEQTLARVRAGGAEIISLDVLDQSSLIEAGRLMSEHRGDRLFAVGSQGVEQALVAYWRSSGLIADSGPHMSFSPVQRIACISGSCSPITAAQIAHAVQEGFEAVRLDAARAVDAAEWTKEVGRGADRGVEAILAGRDPLLITASGPDDPAIGALRAAIEASGVSTAEINDRIGAGLGQALDRILQTTRLPRAVVAGGDTSGHALQAMGIYALSAIAPLVSGAPLCRAASDREHANIEIALKGGQVGGVDLFCLARDGKTN</sequence>
<dbReference type="RefSeq" id="WP_063708306.1">
    <property type="nucleotide sequence ID" value="NZ_LUUB01000118.1"/>
</dbReference>
<evidence type="ECO:0000256" key="3">
    <source>
        <dbReference type="ARBA" id="ARBA00022741"/>
    </source>
</evidence>
<keyword evidence="5" id="KW-0067">ATP-binding</keyword>
<feature type="domain" description="Four-carbon acid sugar kinase nucleotide binding" evidence="8">
    <location>
        <begin position="276"/>
        <end position="447"/>
    </location>
</feature>
<dbReference type="AlphaFoldDB" id="A0A176YAM9"/>
<accession>A0A176YAM9</accession>
<evidence type="ECO:0000256" key="2">
    <source>
        <dbReference type="ARBA" id="ARBA00022679"/>
    </source>
</evidence>
<evidence type="ECO:0000256" key="1">
    <source>
        <dbReference type="ARBA" id="ARBA00005715"/>
    </source>
</evidence>
<organism evidence="9 10">
    <name type="scientific">Bradyrhizobium centrolobii</name>
    <dbReference type="NCBI Taxonomy" id="1505087"/>
    <lineage>
        <taxon>Bacteria</taxon>
        <taxon>Pseudomonadati</taxon>
        <taxon>Pseudomonadota</taxon>
        <taxon>Alphaproteobacteria</taxon>
        <taxon>Hyphomicrobiales</taxon>
        <taxon>Nitrobacteraceae</taxon>
        <taxon>Bradyrhizobium</taxon>
    </lineage>
</organism>
<dbReference type="GO" id="GO:0016301">
    <property type="term" value="F:kinase activity"/>
    <property type="evidence" value="ECO:0007669"/>
    <property type="project" value="UniProtKB-KW"/>
</dbReference>
<dbReference type="GO" id="GO:0005524">
    <property type="term" value="F:ATP binding"/>
    <property type="evidence" value="ECO:0007669"/>
    <property type="project" value="UniProtKB-KW"/>
</dbReference>
<keyword evidence="3" id="KW-0547">Nucleotide-binding</keyword>
<dbReference type="Pfam" id="PF07005">
    <property type="entry name" value="SBD_N"/>
    <property type="match status" value="1"/>
</dbReference>
<dbReference type="EMBL" id="LUUB01000118">
    <property type="protein sequence ID" value="OAE99664.1"/>
    <property type="molecule type" value="Genomic_DNA"/>
</dbReference>
<dbReference type="InterPro" id="IPR042213">
    <property type="entry name" value="NBD_C_sf"/>
</dbReference>
<evidence type="ECO:0000259" key="8">
    <source>
        <dbReference type="Pfam" id="PF17042"/>
    </source>
</evidence>
<dbReference type="SUPFAM" id="SSF142764">
    <property type="entry name" value="YgbK-like"/>
    <property type="match status" value="1"/>
</dbReference>
<protein>
    <submittedName>
        <fullName evidence="9">Type III effector</fullName>
    </submittedName>
</protein>
<evidence type="ECO:0000256" key="5">
    <source>
        <dbReference type="ARBA" id="ARBA00022840"/>
    </source>
</evidence>
<proteinExistence type="inferred from homology"/>
<dbReference type="Proteomes" id="UP000076959">
    <property type="component" value="Unassembled WGS sequence"/>
</dbReference>
<dbReference type="InterPro" id="IPR010737">
    <property type="entry name" value="4-carb_acid_sugar_kinase_N"/>
</dbReference>
<keyword evidence="6" id="KW-0119">Carbohydrate metabolism</keyword>
<feature type="domain" description="Four-carbon acid sugar kinase N-terminal" evidence="7">
    <location>
        <begin position="13"/>
        <end position="249"/>
    </location>
</feature>
<keyword evidence="2" id="KW-0808">Transferase</keyword>
<evidence type="ECO:0000313" key="9">
    <source>
        <dbReference type="EMBL" id="OAE99664.1"/>
    </source>
</evidence>
<dbReference type="InterPro" id="IPR037051">
    <property type="entry name" value="4-carb_acid_sugar_kinase_N_sf"/>
</dbReference>
<dbReference type="InterPro" id="IPR031475">
    <property type="entry name" value="NBD_C"/>
</dbReference>
<evidence type="ECO:0000256" key="6">
    <source>
        <dbReference type="ARBA" id="ARBA00023277"/>
    </source>
</evidence>
<comment type="caution">
    <text evidence="9">The sequence shown here is derived from an EMBL/GenBank/DDBJ whole genome shotgun (WGS) entry which is preliminary data.</text>
</comment>
<name>A0A176YAM9_9BRAD</name>
<dbReference type="STRING" id="1505087.AYJ54_32785"/>
<keyword evidence="4" id="KW-0418">Kinase</keyword>